<sequence length="85" mass="9273">MAENTTARLGDMRQRAAAWNDYGSRRVVHATTATHGAPKLGFPELAGRGLGCVRTHHLGGWSQNLTSGRPAIPKQLQNVTRFVHI</sequence>
<accession>A0A5B7CUI8</accession>
<evidence type="ECO:0000313" key="2">
    <source>
        <dbReference type="Proteomes" id="UP000324222"/>
    </source>
</evidence>
<keyword evidence="2" id="KW-1185">Reference proteome</keyword>
<name>A0A5B7CUI8_PORTR</name>
<dbReference type="EMBL" id="VSRR010000284">
    <property type="protein sequence ID" value="MPC13477.1"/>
    <property type="molecule type" value="Genomic_DNA"/>
</dbReference>
<dbReference type="AlphaFoldDB" id="A0A5B7CUI8"/>
<protein>
    <submittedName>
        <fullName evidence="1">Uncharacterized protein</fullName>
    </submittedName>
</protein>
<gene>
    <name evidence="1" type="ORF">E2C01_006214</name>
</gene>
<evidence type="ECO:0000313" key="1">
    <source>
        <dbReference type="EMBL" id="MPC13477.1"/>
    </source>
</evidence>
<organism evidence="1 2">
    <name type="scientific">Portunus trituberculatus</name>
    <name type="common">Swimming crab</name>
    <name type="synonym">Neptunus trituberculatus</name>
    <dbReference type="NCBI Taxonomy" id="210409"/>
    <lineage>
        <taxon>Eukaryota</taxon>
        <taxon>Metazoa</taxon>
        <taxon>Ecdysozoa</taxon>
        <taxon>Arthropoda</taxon>
        <taxon>Crustacea</taxon>
        <taxon>Multicrustacea</taxon>
        <taxon>Malacostraca</taxon>
        <taxon>Eumalacostraca</taxon>
        <taxon>Eucarida</taxon>
        <taxon>Decapoda</taxon>
        <taxon>Pleocyemata</taxon>
        <taxon>Brachyura</taxon>
        <taxon>Eubrachyura</taxon>
        <taxon>Portunoidea</taxon>
        <taxon>Portunidae</taxon>
        <taxon>Portuninae</taxon>
        <taxon>Portunus</taxon>
    </lineage>
</organism>
<dbReference type="Proteomes" id="UP000324222">
    <property type="component" value="Unassembled WGS sequence"/>
</dbReference>
<reference evidence="1 2" key="1">
    <citation type="submission" date="2019-05" db="EMBL/GenBank/DDBJ databases">
        <title>Another draft genome of Portunus trituberculatus and its Hox gene families provides insights of decapod evolution.</title>
        <authorList>
            <person name="Jeong J.-H."/>
            <person name="Song I."/>
            <person name="Kim S."/>
            <person name="Choi T."/>
            <person name="Kim D."/>
            <person name="Ryu S."/>
            <person name="Kim W."/>
        </authorList>
    </citation>
    <scope>NUCLEOTIDE SEQUENCE [LARGE SCALE GENOMIC DNA]</scope>
    <source>
        <tissue evidence="1">Muscle</tissue>
    </source>
</reference>
<proteinExistence type="predicted"/>
<comment type="caution">
    <text evidence="1">The sequence shown here is derived from an EMBL/GenBank/DDBJ whole genome shotgun (WGS) entry which is preliminary data.</text>
</comment>